<evidence type="ECO:0000256" key="13">
    <source>
        <dbReference type="ARBA" id="ARBA00022840"/>
    </source>
</evidence>
<dbReference type="Proteomes" id="UP000239649">
    <property type="component" value="Unassembled WGS sequence"/>
</dbReference>
<evidence type="ECO:0000259" key="21">
    <source>
        <dbReference type="Pfam" id="PF00370"/>
    </source>
</evidence>
<comment type="cofactor">
    <cofactor evidence="2">
        <name>Mn(2+)</name>
        <dbReference type="ChEBI" id="CHEBI:29035"/>
    </cofactor>
</comment>
<evidence type="ECO:0000256" key="16">
    <source>
        <dbReference type="ARBA" id="ARBA00023211"/>
    </source>
</evidence>
<dbReference type="GO" id="GO:0046872">
    <property type="term" value="F:metal ion binding"/>
    <property type="evidence" value="ECO:0007669"/>
    <property type="project" value="UniProtKB-KW"/>
</dbReference>
<dbReference type="PROSITE" id="PS00445">
    <property type="entry name" value="FGGY_KINASES_2"/>
    <property type="match status" value="1"/>
</dbReference>
<evidence type="ECO:0000256" key="5">
    <source>
        <dbReference type="ARBA" id="ARBA00005190"/>
    </source>
</evidence>
<dbReference type="InterPro" id="IPR000056">
    <property type="entry name" value="Ribul_P_3_epim-like"/>
</dbReference>
<sequence length="779" mass="80529">MPSYVIGVDGGTESLRAGVFDAAGTPLSFASAPYPTAFPAPGWAEQRPADWWTALGVAVKEAAASAGVPPADIAALCVDTTCCTVVALDEAGQALRPALLWMDMRSAAQAARVAAAGDEALAVNGGGGGPVSAEWMIPKALWLAEKEPEVFEEAATICEYQDYLNFNLTGRMVASVNNASIRWHYSTQRPGGWPTGLLKAIGLEGLQAKWPQEVLPLGAVVGGLTPAAAAHLGLPEGLPVAQGGADADIGMIGLGVIKPGQLALLTGSSHLHLGVTDKIFHGRGIWGVYPDALLPGVHMVEGGQTSTGSAVAWLRKLVGEPGYEALNAEAAAVPPGCEGLLCLDHFQGNRTPHTDALSRGAIAGLTLRHGRGHLFRALIEAICFGTEHIFETMRGQGYSPASVTVAGGATRSDLWLQTHADVSNVPFVLTKVSDAPALGCAILAAVAAGLHPDVPAACAAMVHQDRVVQPDPQRHAEYASHYAAYKQLYPALQPGFHAAAARCAPPPKAPPPPPAAEALARRAQLHSIVSPSILSADFANLQSDVQRVVDAGAEWVHVDVFDGVFVPNLTIGPPVVKSLHNRVPGAFLDCHLCVVHPEAYVEEMAASGAAQFTFHIEAPGIDFNCTTAAALAAKARKLGMRAGIALQKDTPASTVLPLVAAGAVDTVLLLSVRAGFGGQKFDLAVLPKLRALRERFAGDIIVDGGITLANAREVAEAGANALVAGTTVFAGPQPAEVAVPGLVDLIAAGREAWPAPASGEQPAPTNGAQQAEQRELSLA</sequence>
<dbReference type="SUPFAM" id="SSF53067">
    <property type="entry name" value="Actin-like ATPase domain"/>
    <property type="match status" value="2"/>
</dbReference>
<comment type="pathway">
    <text evidence="5">Polyol metabolism; glycerol degradation via glycerol kinase pathway; sn-glycerol 3-phosphate from glycerol: step 1/1.</text>
</comment>
<evidence type="ECO:0000313" key="23">
    <source>
        <dbReference type="EMBL" id="PSC72161.1"/>
    </source>
</evidence>
<keyword evidence="8" id="KW-0808">Transferase</keyword>
<evidence type="ECO:0000256" key="2">
    <source>
        <dbReference type="ARBA" id="ARBA00001936"/>
    </source>
</evidence>
<evidence type="ECO:0000313" key="24">
    <source>
        <dbReference type="Proteomes" id="UP000239649"/>
    </source>
</evidence>
<evidence type="ECO:0000256" key="7">
    <source>
        <dbReference type="ARBA" id="ARBA00011738"/>
    </source>
</evidence>
<evidence type="ECO:0000256" key="6">
    <source>
        <dbReference type="ARBA" id="ARBA00009541"/>
    </source>
</evidence>
<evidence type="ECO:0000256" key="4">
    <source>
        <dbReference type="ARBA" id="ARBA00001954"/>
    </source>
</evidence>
<evidence type="ECO:0000256" key="18">
    <source>
        <dbReference type="ARBA" id="ARBA00023277"/>
    </source>
</evidence>
<dbReference type="Pfam" id="PF02782">
    <property type="entry name" value="FGGY_C"/>
    <property type="match status" value="1"/>
</dbReference>
<dbReference type="GO" id="GO:0046496">
    <property type="term" value="P:nicotinamide nucleotide metabolic process"/>
    <property type="evidence" value="ECO:0007669"/>
    <property type="project" value="UniProtKB-ARBA"/>
</dbReference>
<dbReference type="EMBL" id="LHPF02000011">
    <property type="protein sequence ID" value="PSC72161.1"/>
    <property type="molecule type" value="Genomic_DNA"/>
</dbReference>
<keyword evidence="24" id="KW-1185">Reference proteome</keyword>
<name>A0A2P6VDM7_9CHLO</name>
<evidence type="ECO:0000256" key="20">
    <source>
        <dbReference type="SAM" id="MobiDB-lite"/>
    </source>
</evidence>
<comment type="catalytic activity">
    <reaction evidence="1">
        <text>D-ribulose 5-phosphate = D-xylulose 5-phosphate</text>
        <dbReference type="Rhea" id="RHEA:13677"/>
        <dbReference type="ChEBI" id="CHEBI:57737"/>
        <dbReference type="ChEBI" id="CHEBI:58121"/>
        <dbReference type="EC" id="5.1.3.1"/>
    </reaction>
</comment>
<dbReference type="STRING" id="554055.A0A2P6VDM7"/>
<gene>
    <name evidence="23" type="ORF">C2E20_4442</name>
</gene>
<keyword evidence="16" id="KW-0464">Manganese</keyword>
<dbReference type="OrthoDB" id="1927044at2759"/>
<keyword evidence="11 23" id="KW-0418">Kinase</keyword>
<dbReference type="GO" id="GO:0008741">
    <property type="term" value="F:ribulokinase activity"/>
    <property type="evidence" value="ECO:0007669"/>
    <property type="project" value="InterPro"/>
</dbReference>
<proteinExistence type="inferred from homology"/>
<dbReference type="InterPro" id="IPR018483">
    <property type="entry name" value="Carb_kinase_FGGY_CS"/>
</dbReference>
<keyword evidence="15" id="KW-0408">Iron</keyword>
<organism evidence="23 24">
    <name type="scientific">Micractinium conductrix</name>
    <dbReference type="NCBI Taxonomy" id="554055"/>
    <lineage>
        <taxon>Eukaryota</taxon>
        <taxon>Viridiplantae</taxon>
        <taxon>Chlorophyta</taxon>
        <taxon>core chlorophytes</taxon>
        <taxon>Trebouxiophyceae</taxon>
        <taxon>Chlorellales</taxon>
        <taxon>Chlorellaceae</taxon>
        <taxon>Chlorella clade</taxon>
        <taxon>Micractinium</taxon>
    </lineage>
</organism>
<evidence type="ECO:0000256" key="12">
    <source>
        <dbReference type="ARBA" id="ARBA00022833"/>
    </source>
</evidence>
<dbReference type="UniPathway" id="UPA00618">
    <property type="reaction ID" value="UER00672"/>
</dbReference>
<dbReference type="GO" id="GO:0005737">
    <property type="term" value="C:cytoplasm"/>
    <property type="evidence" value="ECO:0007669"/>
    <property type="project" value="TreeGrafter"/>
</dbReference>
<evidence type="ECO:0000256" key="11">
    <source>
        <dbReference type="ARBA" id="ARBA00022777"/>
    </source>
</evidence>
<evidence type="ECO:0000259" key="22">
    <source>
        <dbReference type="Pfam" id="PF02782"/>
    </source>
</evidence>
<evidence type="ECO:0000256" key="19">
    <source>
        <dbReference type="ARBA" id="ARBA00057323"/>
    </source>
</evidence>
<dbReference type="CDD" id="cd07781">
    <property type="entry name" value="ASKHA_NBD_FGGY_L-RBK"/>
    <property type="match status" value="1"/>
</dbReference>
<comment type="cofactor">
    <cofactor evidence="3">
        <name>Zn(2+)</name>
        <dbReference type="ChEBI" id="CHEBI:29105"/>
    </cofactor>
</comment>
<comment type="similarity">
    <text evidence="6">Belongs to the ribulose-phosphate 3-epimerase family.</text>
</comment>
<evidence type="ECO:0000256" key="15">
    <source>
        <dbReference type="ARBA" id="ARBA00023004"/>
    </source>
</evidence>
<dbReference type="InterPro" id="IPR018484">
    <property type="entry name" value="FGGY_N"/>
</dbReference>
<keyword evidence="17" id="KW-0413">Isomerase</keyword>
<comment type="subunit">
    <text evidence="7">Homodimer.</text>
</comment>
<dbReference type="Pfam" id="PF00834">
    <property type="entry name" value="Ribul_P_3_epim"/>
    <property type="match status" value="1"/>
</dbReference>
<keyword evidence="12" id="KW-0862">Zinc</keyword>
<keyword evidence="9" id="KW-0479">Metal-binding</keyword>
<dbReference type="Gene3D" id="3.20.20.70">
    <property type="entry name" value="Aldolase class I"/>
    <property type="match status" value="1"/>
</dbReference>
<accession>A0A2P6VDM7</accession>
<dbReference type="GO" id="GO:0004750">
    <property type="term" value="F:D-ribulose-phosphate 3-epimerase activity"/>
    <property type="evidence" value="ECO:0007669"/>
    <property type="project" value="UniProtKB-EC"/>
</dbReference>
<evidence type="ECO:0000256" key="3">
    <source>
        <dbReference type="ARBA" id="ARBA00001947"/>
    </source>
</evidence>
<dbReference type="InterPro" id="IPR013785">
    <property type="entry name" value="Aldolase_TIM"/>
</dbReference>
<comment type="cofactor">
    <cofactor evidence="4">
        <name>Fe(2+)</name>
        <dbReference type="ChEBI" id="CHEBI:29033"/>
    </cofactor>
</comment>
<dbReference type="SUPFAM" id="SSF51366">
    <property type="entry name" value="Ribulose-phoshate binding barrel"/>
    <property type="match status" value="1"/>
</dbReference>
<feature type="region of interest" description="Disordered" evidence="20">
    <location>
        <begin position="753"/>
        <end position="779"/>
    </location>
</feature>
<dbReference type="GO" id="GO:0006091">
    <property type="term" value="P:generation of precursor metabolites and energy"/>
    <property type="evidence" value="ECO:0007669"/>
    <property type="project" value="UniProtKB-ARBA"/>
</dbReference>
<evidence type="ECO:0000256" key="9">
    <source>
        <dbReference type="ARBA" id="ARBA00022723"/>
    </source>
</evidence>
<evidence type="ECO:0000256" key="10">
    <source>
        <dbReference type="ARBA" id="ARBA00022741"/>
    </source>
</evidence>
<dbReference type="PROSITE" id="PS01085">
    <property type="entry name" value="RIBUL_P_3_EPIMER_1"/>
    <property type="match status" value="1"/>
</dbReference>
<dbReference type="GO" id="GO:0019563">
    <property type="term" value="P:glycerol catabolic process"/>
    <property type="evidence" value="ECO:0007669"/>
    <property type="project" value="UniProtKB-UniPathway"/>
</dbReference>
<dbReference type="GO" id="GO:0006163">
    <property type="term" value="P:purine nucleotide metabolic process"/>
    <property type="evidence" value="ECO:0007669"/>
    <property type="project" value="UniProtKB-ARBA"/>
</dbReference>
<keyword evidence="14" id="KW-0054">Arabinose catabolism</keyword>
<comment type="caution">
    <text evidence="23">The sequence shown here is derived from an EMBL/GenBank/DDBJ whole genome shotgun (WGS) entry which is preliminary data.</text>
</comment>
<dbReference type="FunFam" id="3.20.20.70:FF:000191">
    <property type="entry name" value="ribulose-phosphate 3-epimerase isoform X2"/>
    <property type="match status" value="1"/>
</dbReference>
<dbReference type="PANTHER" id="PTHR43435">
    <property type="entry name" value="RIBULOKINASE"/>
    <property type="match status" value="1"/>
</dbReference>
<dbReference type="Gene3D" id="3.30.420.40">
    <property type="match status" value="2"/>
</dbReference>
<evidence type="ECO:0000256" key="14">
    <source>
        <dbReference type="ARBA" id="ARBA00022935"/>
    </source>
</evidence>
<keyword evidence="18" id="KW-0119">Carbohydrate metabolism</keyword>
<reference evidence="23 24" key="1">
    <citation type="journal article" date="2018" name="Plant J.">
        <title>Genome sequences of Chlorella sorokiniana UTEX 1602 and Micractinium conductrix SAG 241.80: implications to maltose excretion by a green alga.</title>
        <authorList>
            <person name="Arriola M.B."/>
            <person name="Velmurugan N."/>
            <person name="Zhang Y."/>
            <person name="Plunkett M.H."/>
            <person name="Hondzo H."/>
            <person name="Barney B.M."/>
        </authorList>
    </citation>
    <scope>NUCLEOTIDE SEQUENCE [LARGE SCALE GENOMIC DNA]</scope>
    <source>
        <strain evidence="23 24">SAG 241.80</strain>
    </source>
</reference>
<dbReference type="AlphaFoldDB" id="A0A2P6VDM7"/>
<dbReference type="Pfam" id="PF00370">
    <property type="entry name" value="FGGY_N"/>
    <property type="match status" value="1"/>
</dbReference>
<comment type="function">
    <text evidence="19">Catalyzes the reversible epimerization of D-ribulose 5-phosphate to D-xylulose 5-phosphate.</text>
</comment>
<dbReference type="PANTHER" id="PTHR43435:SF4">
    <property type="entry name" value="FGGY CARBOHYDRATE KINASE DOMAIN-CONTAINING PROTEIN"/>
    <property type="match status" value="1"/>
</dbReference>
<dbReference type="CDD" id="cd00429">
    <property type="entry name" value="RPE"/>
    <property type="match status" value="1"/>
</dbReference>
<keyword evidence="10" id="KW-0547">Nucleotide-binding</keyword>
<dbReference type="InterPro" id="IPR005929">
    <property type="entry name" value="Ribulokinase"/>
</dbReference>
<dbReference type="NCBIfam" id="NF004076">
    <property type="entry name" value="PRK05581.1-4"/>
    <property type="match status" value="1"/>
</dbReference>
<evidence type="ECO:0000256" key="1">
    <source>
        <dbReference type="ARBA" id="ARBA00001782"/>
    </source>
</evidence>
<evidence type="ECO:0000256" key="8">
    <source>
        <dbReference type="ARBA" id="ARBA00022679"/>
    </source>
</evidence>
<dbReference type="InterPro" id="IPR043129">
    <property type="entry name" value="ATPase_NBD"/>
</dbReference>
<dbReference type="GO" id="GO:0019569">
    <property type="term" value="P:L-arabinose catabolic process to D-xylulose 5-phosphate"/>
    <property type="evidence" value="ECO:0007669"/>
    <property type="project" value="InterPro"/>
</dbReference>
<evidence type="ECO:0000256" key="17">
    <source>
        <dbReference type="ARBA" id="ARBA00023235"/>
    </source>
</evidence>
<protein>
    <submittedName>
        <fullName evidence="23">Carbohydrate kinase</fullName>
    </submittedName>
</protein>
<dbReference type="InterPro" id="IPR011060">
    <property type="entry name" value="RibuloseP-bd_barrel"/>
</dbReference>
<keyword evidence="13" id="KW-0067">ATP-binding</keyword>
<dbReference type="GO" id="GO:0019150">
    <property type="term" value="F:D-ribulokinase activity"/>
    <property type="evidence" value="ECO:0007669"/>
    <property type="project" value="TreeGrafter"/>
</dbReference>
<dbReference type="InterPro" id="IPR018485">
    <property type="entry name" value="FGGY_C"/>
</dbReference>
<feature type="domain" description="Carbohydrate kinase FGGY C-terminal" evidence="22">
    <location>
        <begin position="263"/>
        <end position="448"/>
    </location>
</feature>
<dbReference type="GO" id="GO:0005524">
    <property type="term" value="F:ATP binding"/>
    <property type="evidence" value="ECO:0007669"/>
    <property type="project" value="UniProtKB-KW"/>
</dbReference>
<feature type="domain" description="Carbohydrate kinase FGGY N-terminal" evidence="21">
    <location>
        <begin position="4"/>
        <end position="253"/>
    </location>
</feature>